<dbReference type="EMBL" id="MU003529">
    <property type="protein sequence ID" value="KAF2465569.1"/>
    <property type="molecule type" value="Genomic_DNA"/>
</dbReference>
<dbReference type="Proteomes" id="UP000799755">
    <property type="component" value="Unassembled WGS sequence"/>
</dbReference>
<feature type="non-terminal residue" evidence="1">
    <location>
        <position position="1"/>
    </location>
</feature>
<protein>
    <submittedName>
        <fullName evidence="1">Uncharacterized protein</fullName>
    </submittedName>
</protein>
<reference evidence="1" key="1">
    <citation type="journal article" date="2020" name="Stud. Mycol.">
        <title>101 Dothideomycetes genomes: a test case for predicting lifestyles and emergence of pathogens.</title>
        <authorList>
            <person name="Haridas S."/>
            <person name="Albert R."/>
            <person name="Binder M."/>
            <person name="Bloem J."/>
            <person name="Labutti K."/>
            <person name="Salamov A."/>
            <person name="Andreopoulos B."/>
            <person name="Baker S."/>
            <person name="Barry K."/>
            <person name="Bills G."/>
            <person name="Bluhm B."/>
            <person name="Cannon C."/>
            <person name="Castanera R."/>
            <person name="Culley D."/>
            <person name="Daum C."/>
            <person name="Ezra D."/>
            <person name="Gonzalez J."/>
            <person name="Henrissat B."/>
            <person name="Kuo A."/>
            <person name="Liang C."/>
            <person name="Lipzen A."/>
            <person name="Lutzoni F."/>
            <person name="Magnuson J."/>
            <person name="Mondo S."/>
            <person name="Nolan M."/>
            <person name="Ohm R."/>
            <person name="Pangilinan J."/>
            <person name="Park H.-J."/>
            <person name="Ramirez L."/>
            <person name="Alfaro M."/>
            <person name="Sun H."/>
            <person name="Tritt A."/>
            <person name="Yoshinaga Y."/>
            <person name="Zwiers L.-H."/>
            <person name="Turgeon B."/>
            <person name="Goodwin S."/>
            <person name="Spatafora J."/>
            <person name="Crous P."/>
            <person name="Grigoriev I."/>
        </authorList>
    </citation>
    <scope>NUCLEOTIDE SEQUENCE</scope>
    <source>
        <strain evidence="1">ATCC 200398</strain>
    </source>
</reference>
<organism evidence="1 2">
    <name type="scientific">Lindgomyces ingoldianus</name>
    <dbReference type="NCBI Taxonomy" id="673940"/>
    <lineage>
        <taxon>Eukaryota</taxon>
        <taxon>Fungi</taxon>
        <taxon>Dikarya</taxon>
        <taxon>Ascomycota</taxon>
        <taxon>Pezizomycotina</taxon>
        <taxon>Dothideomycetes</taxon>
        <taxon>Pleosporomycetidae</taxon>
        <taxon>Pleosporales</taxon>
        <taxon>Lindgomycetaceae</taxon>
        <taxon>Lindgomyces</taxon>
    </lineage>
</organism>
<proteinExistence type="predicted"/>
<sequence>KRKRILGEEHPDTISAMNNLAVTLGDQGKLDESIAMLKNVYREITMLLGNYHPLSKVVCANLTKRSLGRFAELYLQTPQESEEELCQQTLSDFEQTFGHQHPSNILLAKLIADVYKDQDQLDKEEQMYRRALKCSEDVFSLENLENSTHCDLVSSLGQLYLRRGKLADAEEVFRRELQRYEKAPGLEHTSLMDTIRDLYKVYVHRCITLRQEQGVQQRSALINLNDDIHARDMVSALTNLCKKFGTVWPSFLSLLGRMLIWTGKDDDAVIAFQHQFRLAESEPEQGGTVCDGCSRQLYAGMQRFVCKTCIDIDLCDDCYADYEKEGRETAENCQAHTFLTHGGIVSFVEVADSIKGATERTARNWSGDFVGVLMLSQGRLNSKDPLYFLAQGDTTKANSTEEGWFYQSRDKAGLEDVLAVLAASMTSILGYISTASPHITVSDLLLLHPRYSPPIVLLPGRLSASIISPQLARGKPLVSDPYVIWLSLSYIGLGSDGLGPIYLQLDWSTVISQSINTTYPHPSQNISSTNSINSISYQNSAGRKHDSSFCVELHLARSTFAHNSPNSYHLLLRYYTSFLIHILLIVSYPFHHDLIALNEREIERDNFIQGYQAPKMERPKEKKKRYRLNSPAHARRSEIISFHKHISI</sequence>
<evidence type="ECO:0000313" key="1">
    <source>
        <dbReference type="EMBL" id="KAF2465569.1"/>
    </source>
</evidence>
<keyword evidence="2" id="KW-1185">Reference proteome</keyword>
<evidence type="ECO:0000313" key="2">
    <source>
        <dbReference type="Proteomes" id="UP000799755"/>
    </source>
</evidence>
<name>A0ACB6QEX4_9PLEO</name>
<accession>A0ACB6QEX4</accession>
<gene>
    <name evidence="1" type="ORF">BDR25DRAFT_360508</name>
</gene>
<comment type="caution">
    <text evidence="1">The sequence shown here is derived from an EMBL/GenBank/DDBJ whole genome shotgun (WGS) entry which is preliminary data.</text>
</comment>